<dbReference type="PANTHER" id="PTHR32182">
    <property type="entry name" value="DNA REPLICATION AND REPAIR PROTEIN RECF"/>
    <property type="match status" value="1"/>
</dbReference>
<dbReference type="GO" id="GO:0000731">
    <property type="term" value="P:DNA synthesis involved in DNA repair"/>
    <property type="evidence" value="ECO:0007669"/>
    <property type="project" value="TreeGrafter"/>
</dbReference>
<dbReference type="SUPFAM" id="SSF52540">
    <property type="entry name" value="P-loop containing nucleoside triphosphate hydrolases"/>
    <property type="match status" value="3"/>
</dbReference>
<keyword evidence="3" id="KW-1185">Reference proteome</keyword>
<dbReference type="OrthoDB" id="174137at2"/>
<feature type="coiled-coil region" evidence="1">
    <location>
        <begin position="675"/>
        <end position="759"/>
    </location>
</feature>
<dbReference type="Pfam" id="PF13558">
    <property type="entry name" value="SbcC_Walker_B"/>
    <property type="match status" value="1"/>
</dbReference>
<dbReference type="GO" id="GO:0051301">
    <property type="term" value="P:cell division"/>
    <property type="evidence" value="ECO:0007669"/>
    <property type="project" value="UniProtKB-KW"/>
</dbReference>
<evidence type="ECO:0000256" key="1">
    <source>
        <dbReference type="SAM" id="Coils"/>
    </source>
</evidence>
<evidence type="ECO:0000313" key="3">
    <source>
        <dbReference type="Proteomes" id="UP000187485"/>
    </source>
</evidence>
<organism evidence="2 3">
    <name type="scientific">Carboxydothermus pertinax</name>
    <dbReference type="NCBI Taxonomy" id="870242"/>
    <lineage>
        <taxon>Bacteria</taxon>
        <taxon>Bacillati</taxon>
        <taxon>Bacillota</taxon>
        <taxon>Clostridia</taxon>
        <taxon>Thermoanaerobacterales</taxon>
        <taxon>Thermoanaerobacteraceae</taxon>
        <taxon>Carboxydothermus</taxon>
    </lineage>
</organism>
<dbReference type="GO" id="GO:0006302">
    <property type="term" value="P:double-strand break repair"/>
    <property type="evidence" value="ECO:0007669"/>
    <property type="project" value="TreeGrafter"/>
</dbReference>
<dbReference type="Pfam" id="PF13555">
    <property type="entry name" value="AAA_29"/>
    <property type="match status" value="1"/>
</dbReference>
<proteinExistence type="predicted"/>
<dbReference type="Gene3D" id="3.40.1140.10">
    <property type="match status" value="1"/>
</dbReference>
<dbReference type="InterPro" id="IPR027417">
    <property type="entry name" value="P-loop_NTPase"/>
</dbReference>
<keyword evidence="2" id="KW-0131">Cell cycle</keyword>
<dbReference type="AlphaFoldDB" id="A0A1L8CXE6"/>
<evidence type="ECO:0000313" key="2">
    <source>
        <dbReference type="EMBL" id="GAV23544.1"/>
    </source>
</evidence>
<feature type="coiled-coil region" evidence="1">
    <location>
        <begin position="613"/>
        <end position="647"/>
    </location>
</feature>
<comment type="caution">
    <text evidence="2">The sequence shown here is derived from an EMBL/GenBank/DDBJ whole genome shotgun (WGS) entry which is preliminary data.</text>
</comment>
<dbReference type="RefSeq" id="WP_075859945.1">
    <property type="nucleotide sequence ID" value="NZ_BDJK01000055.1"/>
</dbReference>
<accession>A0A1L8CXE6</accession>
<dbReference type="Gene3D" id="3.40.50.300">
    <property type="entry name" value="P-loop containing nucleotide triphosphate hydrolases"/>
    <property type="match status" value="1"/>
</dbReference>
<gene>
    <name evidence="2" type="ORF">cpu_20540</name>
</gene>
<dbReference type="EMBL" id="BDJK01000055">
    <property type="protein sequence ID" value="GAV23544.1"/>
    <property type="molecule type" value="Genomic_DNA"/>
</dbReference>
<keyword evidence="1" id="KW-0175">Coiled coil</keyword>
<dbReference type="Proteomes" id="UP000187485">
    <property type="component" value="Unassembled WGS sequence"/>
</dbReference>
<feature type="coiled-coil region" evidence="1">
    <location>
        <begin position="784"/>
        <end position="811"/>
    </location>
</feature>
<protein>
    <submittedName>
        <fullName evidence="2">Cell division protein MukB</fullName>
    </submittedName>
</protein>
<dbReference type="STRING" id="870242.cpu_20540"/>
<feature type="coiled-coil region" evidence="1">
    <location>
        <begin position="240"/>
        <end position="367"/>
    </location>
</feature>
<dbReference type="PANTHER" id="PTHR32182:SF0">
    <property type="entry name" value="DNA REPLICATION AND REPAIR PROTEIN RECF"/>
    <property type="match status" value="1"/>
</dbReference>
<sequence length="1101" mass="128168">MKAENFKELRGIKLINWHYFQNETIKLKGATLLTGDNGSGKSTILDAIQYVLVADQRKVRFNSSAGEEHSKRDLLGYVRCKTGADGALGKRVLRTGDVTSVICLEFFDHKKKEPFLVGVVIDAYSDDTLKEQFFIINNASINDDYFIIDQRPRNITEFRAKVGPLKNAELLAKDAYKHQLRTKLGHIHEKFFSLFVKAISFKSIKDIREFVYEYLLEPREIDLRNLLENLEQYDRFLVLAEETERKLHDLEIILEKHKQLKKDITTRNLHRYLVLRGNLADLQERYQSLTGKMEELAGEKAKLEEKLNILTKRLLEVREEKDNVNKALWENSAYRRLTEIEKEIKELQGEQKRLKTLQEKVQTFLQNEATIYKKYGFSQAEILKEMVLNLRLKEVKALLPKLLSFRKNLKEQTAQELYRIEAEISTKKALKQEIEEILEGLKQNKHTYPPEVGALINLLKEKFREEAKKEVEPKILAELLEVKDERWQNAVEGYLNTQRFDIILPPEDFDRALAIYERYKKERRISRVGIVNTGRVKKYLGQIEKNSLAEEVTSENPYALAYAQFLMGRVIKCEHEGQLKLYPRSITPTCMVYQNHTARQIDFKVYEIPYIGSRAIKKQIEKREQELRELEQELDKLYREKFKLTECQEELSGARDEKDREYALLEDRMTELLMLAEIEEKIVKLSRERESIDTSGIKALEEGLAKLVVEEKALEAEKDKVQGRVGMVTKELEFRAGEEKQLKMELESARREFDEFCSQNPDLVGDGEKRFEEELKGKSPGQIAQNFSSSLKGLETKINNLRADLTELRSKFNQKYAFGGSITGDDITDFLDLYRKLAESELPDYKERMERAKAQAEEEFKSHFVHKLKESIEEAKGVFRELNAALRGIKFGEDEYRFRYENAPEYKKYLELIDEVDKLTPGETSLFSGVLREKFREVMDEMFEGFLHRDKEAGEFLNRLTDYRNYLTYDIEILHGDGTTSHYSKVYGLKSGGETQTPFYVAIVASFVQLYRIHRGDSTIRLMLFDEAFNRMDADRVESSIRFMKFYGLQPIIAVPSDKLALIAPHVETNLLVLRAGDQSFVEEFYYDGSKEGIRLGSASG</sequence>
<name>A0A1L8CXE6_9THEO</name>
<keyword evidence="2" id="KW-0132">Cell division</keyword>
<reference evidence="3" key="1">
    <citation type="submission" date="2016-12" db="EMBL/GenBank/DDBJ databases">
        <title>Draft Genome Sequences od Carboxydothermus pertinax and islandicus, Hydrogenogenic Carboxydotrophic Bacteria.</title>
        <authorList>
            <person name="Fukuyama Y."/>
            <person name="Ohmae K."/>
            <person name="Yoneda Y."/>
            <person name="Yoshida T."/>
            <person name="Sako Y."/>
        </authorList>
    </citation>
    <scope>NUCLEOTIDE SEQUENCE [LARGE SCALE GENOMIC DNA]</scope>
    <source>
        <strain evidence="3">Ug1</strain>
    </source>
</reference>
<feature type="coiled-coil region" evidence="1">
    <location>
        <begin position="835"/>
        <end position="885"/>
    </location>
</feature>